<accession>A0ABX6N7D4</accession>
<dbReference type="EMBL" id="CP053084">
    <property type="protein sequence ID" value="QJR29810.1"/>
    <property type="molecule type" value="Genomic_DNA"/>
</dbReference>
<dbReference type="RefSeq" id="WP_171099417.1">
    <property type="nucleotide sequence ID" value="NZ_CP053084.1"/>
</dbReference>
<evidence type="ECO:0000313" key="2">
    <source>
        <dbReference type="Proteomes" id="UP000501130"/>
    </source>
</evidence>
<proteinExistence type="predicted"/>
<dbReference type="Proteomes" id="UP000501130">
    <property type="component" value="Chromosome"/>
</dbReference>
<keyword evidence="2" id="KW-1185">Reference proteome</keyword>
<reference evidence="1 2" key="1">
    <citation type="submission" date="2020-05" db="EMBL/GenBank/DDBJ databases">
        <title>Compete genome of Limnobacter sp. SAORIC-580.</title>
        <authorList>
            <person name="Song J."/>
            <person name="Cho J.-C."/>
        </authorList>
    </citation>
    <scope>NUCLEOTIDE SEQUENCE [LARGE SCALE GENOMIC DNA]</scope>
    <source>
        <strain evidence="1 2">SAORIC-580</strain>
    </source>
</reference>
<organism evidence="1 2">
    <name type="scientific">Limnobacter profundi</name>
    <dbReference type="NCBI Taxonomy" id="2732163"/>
    <lineage>
        <taxon>Bacteria</taxon>
        <taxon>Pseudomonadati</taxon>
        <taxon>Pseudomonadota</taxon>
        <taxon>Betaproteobacteria</taxon>
        <taxon>Burkholderiales</taxon>
        <taxon>Burkholderiaceae</taxon>
        <taxon>Limnobacter</taxon>
    </lineage>
</organism>
<protein>
    <submittedName>
        <fullName evidence="1">Uncharacterized protein</fullName>
    </submittedName>
</protein>
<sequence length="180" mass="19724">MPGDVITIGKNFGCTTGLAAFVGVPGKTGGHAHWTHQIAIDLDGKEIACFCDGEWFKSQGVFVPCGHTHSVEPGRQVNLFFDKSVNWIDEIFGGKLDTACARVLDRDTLLGIQSCFFHSTDVRTGVALFANAFELRTQTEENPIEQKRWETVMNKVKALSASPAETDQDTYKQLGALFAL</sequence>
<evidence type="ECO:0000313" key="1">
    <source>
        <dbReference type="EMBL" id="QJR29810.1"/>
    </source>
</evidence>
<name>A0ABX6N7D4_9BURK</name>
<gene>
    <name evidence="1" type="ORF">HKT17_08840</name>
</gene>